<name>A0AAI9STN7_9ASCO</name>
<dbReference type="Proteomes" id="UP001202479">
    <property type="component" value="Unassembled WGS sequence"/>
</dbReference>
<comment type="caution">
    <text evidence="2">The sequence shown here is derived from an EMBL/GenBank/DDBJ whole genome shotgun (WGS) entry which is preliminary data.</text>
</comment>
<dbReference type="EMBL" id="JAHUZD010000149">
    <property type="protein sequence ID" value="KAI3402441.2"/>
    <property type="molecule type" value="Genomic_DNA"/>
</dbReference>
<dbReference type="PANTHER" id="PTHR28061:SF1">
    <property type="entry name" value="INO80 COMPLEX SUBUNIT 4"/>
    <property type="match status" value="1"/>
</dbReference>
<gene>
    <name evidence="2" type="ORF">KGF56_004849</name>
</gene>
<evidence type="ECO:0000313" key="2">
    <source>
        <dbReference type="EMBL" id="KAI3402441.2"/>
    </source>
</evidence>
<dbReference type="GeneID" id="73382462"/>
<feature type="region of interest" description="Disordered" evidence="1">
    <location>
        <begin position="38"/>
        <end position="80"/>
    </location>
</feature>
<dbReference type="RefSeq" id="XP_049178190.1">
    <property type="nucleotide sequence ID" value="XM_049326330.1"/>
</dbReference>
<dbReference type="InterPro" id="IPR013175">
    <property type="entry name" value="INO80_su_Ies4"/>
</dbReference>
<evidence type="ECO:0000313" key="3">
    <source>
        <dbReference type="Proteomes" id="UP001202479"/>
    </source>
</evidence>
<feature type="compositionally biased region" description="Low complexity" evidence="1">
    <location>
        <begin position="44"/>
        <end position="79"/>
    </location>
</feature>
<dbReference type="Pfam" id="PF08193">
    <property type="entry name" value="INO80_Ies4"/>
    <property type="match status" value="1"/>
</dbReference>
<protein>
    <submittedName>
        <fullName evidence="2">Uncharacterized protein</fullName>
    </submittedName>
</protein>
<dbReference type="GO" id="GO:0031011">
    <property type="term" value="C:Ino80 complex"/>
    <property type="evidence" value="ECO:0007669"/>
    <property type="project" value="InterPro"/>
</dbReference>
<dbReference type="GO" id="GO:0006338">
    <property type="term" value="P:chromatin remodeling"/>
    <property type="evidence" value="ECO:0007669"/>
    <property type="project" value="InterPro"/>
</dbReference>
<accession>A0AAI9STN7</accession>
<dbReference type="AlphaFoldDB" id="A0AAI9STN7"/>
<evidence type="ECO:0000256" key="1">
    <source>
        <dbReference type="SAM" id="MobiDB-lite"/>
    </source>
</evidence>
<organism evidence="2 3">
    <name type="scientific">Candida oxycetoniae</name>
    <dbReference type="NCBI Taxonomy" id="497107"/>
    <lineage>
        <taxon>Eukaryota</taxon>
        <taxon>Fungi</taxon>
        <taxon>Dikarya</taxon>
        <taxon>Ascomycota</taxon>
        <taxon>Saccharomycotina</taxon>
        <taxon>Pichiomycetes</taxon>
        <taxon>Debaryomycetaceae</taxon>
        <taxon>Candida/Lodderomyces clade</taxon>
        <taxon>Candida</taxon>
    </lineage>
</organism>
<proteinExistence type="predicted"/>
<keyword evidence="3" id="KW-1185">Reference proteome</keyword>
<dbReference type="PANTHER" id="PTHR28061">
    <property type="entry name" value="INO EIGHTY SUBUNIT 4"/>
    <property type="match status" value="1"/>
</dbReference>
<sequence length="195" mass="20640">MVAARRLWVRLKVPSKYLTTLPKFATFVSKTQLRKLAQAERRAASGSSSTTNSQKSSPAPPETNSNNAGSANNNNNNNNGGIGGVGGGGVGTASGGASNISQYKINAGLKESSTSGLTMNSINSALYTLDKSGKPCKRWVKKTKSFKTFTGFKMKYTVYEPKPAPPTQVGEEKSTKVDARVVKAEQNEDVATVTS</sequence>
<reference evidence="2" key="1">
    <citation type="journal article" date="2022" name="DNA Res.">
        <title>Genome analysis of five recently described species of the CUG-Ser clade uncovers Candida theae as a new hybrid lineage with pathogenic potential in the Candida parapsilosis species complex.</title>
        <authorList>
            <person name="Mixao V."/>
            <person name="Del Olmo V."/>
            <person name="Hegedusova E."/>
            <person name="Saus E."/>
            <person name="Pryszcz L."/>
            <person name="Cillingova A."/>
            <person name="Nosek J."/>
            <person name="Gabaldon T."/>
        </authorList>
    </citation>
    <scope>NUCLEOTIDE SEQUENCE</scope>
    <source>
        <strain evidence="2">CBS 10844</strain>
    </source>
</reference>